<keyword evidence="3" id="KW-1185">Reference proteome</keyword>
<feature type="region of interest" description="Disordered" evidence="1">
    <location>
        <begin position="1"/>
        <end position="46"/>
    </location>
</feature>
<comment type="caution">
    <text evidence="2">The sequence shown here is derived from an EMBL/GenBank/DDBJ whole genome shotgun (WGS) entry which is preliminary data.</text>
</comment>
<dbReference type="Proteomes" id="UP001460270">
    <property type="component" value="Unassembled WGS sequence"/>
</dbReference>
<evidence type="ECO:0000256" key="1">
    <source>
        <dbReference type="SAM" id="MobiDB-lite"/>
    </source>
</evidence>
<organism evidence="2 3">
    <name type="scientific">Mugilogobius chulae</name>
    <name type="common">yellowstripe goby</name>
    <dbReference type="NCBI Taxonomy" id="88201"/>
    <lineage>
        <taxon>Eukaryota</taxon>
        <taxon>Metazoa</taxon>
        <taxon>Chordata</taxon>
        <taxon>Craniata</taxon>
        <taxon>Vertebrata</taxon>
        <taxon>Euteleostomi</taxon>
        <taxon>Actinopterygii</taxon>
        <taxon>Neopterygii</taxon>
        <taxon>Teleostei</taxon>
        <taxon>Neoteleostei</taxon>
        <taxon>Acanthomorphata</taxon>
        <taxon>Gobiaria</taxon>
        <taxon>Gobiiformes</taxon>
        <taxon>Gobioidei</taxon>
        <taxon>Gobiidae</taxon>
        <taxon>Gobionellinae</taxon>
        <taxon>Mugilogobius</taxon>
    </lineage>
</organism>
<proteinExistence type="predicted"/>
<accession>A0AAW0PS05</accession>
<reference evidence="3" key="1">
    <citation type="submission" date="2024-04" db="EMBL/GenBank/DDBJ databases">
        <title>Salinicola lusitanus LLJ914,a marine bacterium isolated from the Okinawa Trough.</title>
        <authorList>
            <person name="Li J."/>
        </authorList>
    </citation>
    <scope>NUCLEOTIDE SEQUENCE [LARGE SCALE GENOMIC DNA]</scope>
</reference>
<dbReference type="EMBL" id="JBBPFD010000005">
    <property type="protein sequence ID" value="KAK7925957.1"/>
    <property type="molecule type" value="Genomic_DNA"/>
</dbReference>
<evidence type="ECO:0000313" key="2">
    <source>
        <dbReference type="EMBL" id="KAK7925957.1"/>
    </source>
</evidence>
<gene>
    <name evidence="2" type="ORF">WMY93_008267</name>
</gene>
<name>A0AAW0PS05_9GOBI</name>
<dbReference type="AlphaFoldDB" id="A0AAW0PS05"/>
<protein>
    <submittedName>
        <fullName evidence="2">Uncharacterized protein</fullName>
    </submittedName>
</protein>
<sequence length="102" mass="10826">MRLQVRTTKPQQSPADLLPGSSSSVNIPGGAAFRSISPAPEPTGGQLKRAKAVAQITHPSYSTRPARAADPGAIRQLNFTITSFSLFSGIPRTSISLLCFFK</sequence>
<evidence type="ECO:0000313" key="3">
    <source>
        <dbReference type="Proteomes" id="UP001460270"/>
    </source>
</evidence>
<feature type="compositionally biased region" description="Polar residues" evidence="1">
    <location>
        <begin position="1"/>
        <end position="26"/>
    </location>
</feature>